<comment type="caution">
    <text evidence="3">The sequence shown here is derived from an EMBL/GenBank/DDBJ whole genome shotgun (WGS) entry which is preliminary data.</text>
</comment>
<feature type="signal peptide" evidence="2">
    <location>
        <begin position="1"/>
        <end position="35"/>
    </location>
</feature>
<gene>
    <name evidence="3" type="ORF">GCM10012275_25490</name>
</gene>
<accession>A0A8J3FTY6</accession>
<evidence type="ECO:0000256" key="1">
    <source>
        <dbReference type="ARBA" id="ARBA00022801"/>
    </source>
</evidence>
<evidence type="ECO:0000313" key="3">
    <source>
        <dbReference type="EMBL" id="GGM53394.1"/>
    </source>
</evidence>
<keyword evidence="4" id="KW-1185">Reference proteome</keyword>
<keyword evidence="1" id="KW-0378">Hydrolase</keyword>
<protein>
    <submittedName>
        <fullName evidence="3">Class F sortase</fullName>
    </submittedName>
</protein>
<reference evidence="3" key="2">
    <citation type="submission" date="2020-09" db="EMBL/GenBank/DDBJ databases">
        <authorList>
            <person name="Sun Q."/>
            <person name="Zhou Y."/>
        </authorList>
    </citation>
    <scope>NUCLEOTIDE SEQUENCE</scope>
    <source>
        <strain evidence="3">CGMCC 4.5737</strain>
    </source>
</reference>
<dbReference type="NCBIfam" id="NF033748">
    <property type="entry name" value="class_F_sortase"/>
    <property type="match status" value="1"/>
</dbReference>
<name>A0A8J3FTY6_9PSEU</name>
<dbReference type="EMBL" id="BMMK01000010">
    <property type="protein sequence ID" value="GGM53394.1"/>
    <property type="molecule type" value="Genomic_DNA"/>
</dbReference>
<dbReference type="SUPFAM" id="SSF63817">
    <property type="entry name" value="Sortase"/>
    <property type="match status" value="1"/>
</dbReference>
<dbReference type="InterPro" id="IPR005754">
    <property type="entry name" value="Sortase"/>
</dbReference>
<evidence type="ECO:0000313" key="4">
    <source>
        <dbReference type="Proteomes" id="UP000637578"/>
    </source>
</evidence>
<dbReference type="GO" id="GO:0016787">
    <property type="term" value="F:hydrolase activity"/>
    <property type="evidence" value="ECO:0007669"/>
    <property type="project" value="UniProtKB-KW"/>
</dbReference>
<dbReference type="AlphaFoldDB" id="A0A8J3FTY6"/>
<evidence type="ECO:0000256" key="2">
    <source>
        <dbReference type="SAM" id="SignalP"/>
    </source>
</evidence>
<keyword evidence="2" id="KW-0732">Signal</keyword>
<dbReference type="InterPro" id="IPR023365">
    <property type="entry name" value="Sortase_dom-sf"/>
</dbReference>
<dbReference type="CDD" id="cd05829">
    <property type="entry name" value="Sortase_F"/>
    <property type="match status" value="1"/>
</dbReference>
<dbReference type="PROSITE" id="PS51257">
    <property type="entry name" value="PROKAR_LIPOPROTEIN"/>
    <property type="match status" value="1"/>
</dbReference>
<sequence length="191" mass="20551">MRGRCWAGGGRARAAAVTGLAWLLFAVGCGSSDHANTGVPVDPQAANPVRIRIPVIDVNAPIEPLDLTPEGELPPPSTFAGTGWWRDGPEPGERGSAVIVGHVDSYRGPAVFFRVPELSRGAEILVDRADGTTAVFVNERVERHDKNAFPTRAVYGDTPGSELRLVTCGGDFDHPTQRYRDNVVAFARRTH</sequence>
<dbReference type="Gene3D" id="2.40.260.10">
    <property type="entry name" value="Sortase"/>
    <property type="match status" value="1"/>
</dbReference>
<reference evidence="3" key="1">
    <citation type="journal article" date="2014" name="Int. J. Syst. Evol. Microbiol.">
        <title>Complete genome sequence of Corynebacterium casei LMG S-19264T (=DSM 44701T), isolated from a smear-ripened cheese.</title>
        <authorList>
            <consortium name="US DOE Joint Genome Institute (JGI-PGF)"/>
            <person name="Walter F."/>
            <person name="Albersmeier A."/>
            <person name="Kalinowski J."/>
            <person name="Ruckert C."/>
        </authorList>
    </citation>
    <scope>NUCLEOTIDE SEQUENCE</scope>
    <source>
        <strain evidence="3">CGMCC 4.5737</strain>
    </source>
</reference>
<proteinExistence type="predicted"/>
<dbReference type="Pfam" id="PF04203">
    <property type="entry name" value="Sortase"/>
    <property type="match status" value="1"/>
</dbReference>
<dbReference type="RefSeq" id="WP_229686304.1">
    <property type="nucleotide sequence ID" value="NZ_BMMK01000010.1"/>
</dbReference>
<feature type="chain" id="PRO_5038401009" evidence="2">
    <location>
        <begin position="36"/>
        <end position="191"/>
    </location>
</feature>
<organism evidence="3 4">
    <name type="scientific">Longimycelium tulufanense</name>
    <dbReference type="NCBI Taxonomy" id="907463"/>
    <lineage>
        <taxon>Bacteria</taxon>
        <taxon>Bacillati</taxon>
        <taxon>Actinomycetota</taxon>
        <taxon>Actinomycetes</taxon>
        <taxon>Pseudonocardiales</taxon>
        <taxon>Pseudonocardiaceae</taxon>
        <taxon>Longimycelium</taxon>
    </lineage>
</organism>
<dbReference type="Proteomes" id="UP000637578">
    <property type="component" value="Unassembled WGS sequence"/>
</dbReference>
<dbReference type="InterPro" id="IPR042001">
    <property type="entry name" value="Sortase_F"/>
</dbReference>